<sequence length="207" mass="24016">MARLNVKPTRMELSNLKERLKTATRGHKLLKDKRDELMRRFVDLIRENNVLRKEVEAALVTNMRDFVLAKSLENTLMVEEMFAVPTKEVQLFIETENVMSVNVPKMHSQVDNPYGDDEGDVVYSYLASNSEMDATLQAMEGLVEKLLRLAEVEKSCQLMADEIEKTRRRVNGLEYSTIPQLEETIHYIELKLEEAERANLVRIMKVK</sequence>
<dbReference type="NCBIfam" id="NF001546">
    <property type="entry name" value="PRK00373.1-5"/>
    <property type="match status" value="1"/>
</dbReference>
<feature type="coiled-coil region" evidence="7">
    <location>
        <begin position="149"/>
        <end position="198"/>
    </location>
</feature>
<gene>
    <name evidence="6" type="primary">atpD</name>
    <name evidence="8" type="ORF">SAMN02910293_00595</name>
</gene>
<comment type="similarity">
    <text evidence="1 6">Belongs to the V-ATPase D subunit family.</text>
</comment>
<keyword evidence="5 6" id="KW-0066">ATP synthesis</keyword>
<dbReference type="GO" id="GO:0005524">
    <property type="term" value="F:ATP binding"/>
    <property type="evidence" value="ECO:0007669"/>
    <property type="project" value="UniProtKB-UniRule"/>
</dbReference>
<dbReference type="HAMAP" id="MF_00271">
    <property type="entry name" value="ATP_synth_D_arch"/>
    <property type="match status" value="1"/>
</dbReference>
<dbReference type="FunFam" id="1.10.287.3240:FF:000007">
    <property type="entry name" value="V-type ATP synthase subunit D"/>
    <property type="match status" value="1"/>
</dbReference>
<evidence type="ECO:0000313" key="9">
    <source>
        <dbReference type="Proteomes" id="UP000182508"/>
    </source>
</evidence>
<dbReference type="STRING" id="439219.SAMN02910293_00595"/>
<feature type="coiled-coil region" evidence="7">
    <location>
        <begin position="13"/>
        <end position="54"/>
    </location>
</feature>
<organism evidence="8 9">
    <name type="scientific">Streptococcus henryi</name>
    <dbReference type="NCBI Taxonomy" id="439219"/>
    <lineage>
        <taxon>Bacteria</taxon>
        <taxon>Bacillati</taxon>
        <taxon>Bacillota</taxon>
        <taxon>Bacilli</taxon>
        <taxon>Lactobacillales</taxon>
        <taxon>Streptococcaceae</taxon>
        <taxon>Streptococcus</taxon>
    </lineage>
</organism>
<keyword evidence="4 6" id="KW-0406">Ion transport</keyword>
<evidence type="ECO:0000256" key="5">
    <source>
        <dbReference type="ARBA" id="ARBA00023310"/>
    </source>
</evidence>
<reference evidence="8 9" key="1">
    <citation type="submission" date="2016-10" db="EMBL/GenBank/DDBJ databases">
        <authorList>
            <person name="de Groot N.N."/>
        </authorList>
    </citation>
    <scope>NUCLEOTIDE SEQUENCE [LARGE SCALE GENOMIC DNA]</scope>
    <source>
        <strain evidence="8 9">A-4</strain>
    </source>
</reference>
<proteinExistence type="inferred from homology"/>
<dbReference type="GO" id="GO:0046961">
    <property type="term" value="F:proton-transporting ATPase activity, rotational mechanism"/>
    <property type="evidence" value="ECO:0007669"/>
    <property type="project" value="InterPro"/>
</dbReference>
<dbReference type="Pfam" id="PF01813">
    <property type="entry name" value="ATP-synt_D"/>
    <property type="match status" value="1"/>
</dbReference>
<protein>
    <recommendedName>
        <fullName evidence="6">V-type ATP synthase subunit D</fullName>
    </recommendedName>
    <alternativeName>
        <fullName evidence="6">V-ATPase subunit D</fullName>
    </alternativeName>
</protein>
<dbReference type="Proteomes" id="UP000182508">
    <property type="component" value="Unassembled WGS sequence"/>
</dbReference>
<accession>A0A1G6AS94</accession>
<dbReference type="InterPro" id="IPR002699">
    <property type="entry name" value="V_ATPase_D"/>
</dbReference>
<dbReference type="NCBIfam" id="TIGR00309">
    <property type="entry name" value="V_ATPase_subD"/>
    <property type="match status" value="1"/>
</dbReference>
<dbReference type="PANTHER" id="PTHR11671">
    <property type="entry name" value="V-TYPE ATP SYNTHASE SUBUNIT D"/>
    <property type="match status" value="1"/>
</dbReference>
<evidence type="ECO:0000313" key="8">
    <source>
        <dbReference type="EMBL" id="SDB11254.1"/>
    </source>
</evidence>
<keyword evidence="3 6" id="KW-0375">Hydrogen ion transport</keyword>
<comment type="function">
    <text evidence="6">Produces ATP from ADP in the presence of a proton gradient across the membrane.</text>
</comment>
<dbReference type="GO" id="GO:0042777">
    <property type="term" value="P:proton motive force-driven plasma membrane ATP synthesis"/>
    <property type="evidence" value="ECO:0007669"/>
    <property type="project" value="UniProtKB-UniRule"/>
</dbReference>
<evidence type="ECO:0000256" key="3">
    <source>
        <dbReference type="ARBA" id="ARBA00022781"/>
    </source>
</evidence>
<keyword evidence="2 6" id="KW-0813">Transport</keyword>
<name>A0A1G6AS94_9STRE</name>
<dbReference type="RefSeq" id="WP_018164963.1">
    <property type="nucleotide sequence ID" value="NZ_FMXP01000006.1"/>
</dbReference>
<dbReference type="Gene3D" id="1.10.287.3240">
    <property type="match status" value="1"/>
</dbReference>
<evidence type="ECO:0000256" key="7">
    <source>
        <dbReference type="SAM" id="Coils"/>
    </source>
</evidence>
<dbReference type="AlphaFoldDB" id="A0A1G6AS94"/>
<evidence type="ECO:0000256" key="4">
    <source>
        <dbReference type="ARBA" id="ARBA00023065"/>
    </source>
</evidence>
<dbReference type="EMBL" id="FMXP01000006">
    <property type="protein sequence ID" value="SDB11254.1"/>
    <property type="molecule type" value="Genomic_DNA"/>
</dbReference>
<evidence type="ECO:0000256" key="6">
    <source>
        <dbReference type="HAMAP-Rule" id="MF_00271"/>
    </source>
</evidence>
<evidence type="ECO:0000256" key="2">
    <source>
        <dbReference type="ARBA" id="ARBA00022448"/>
    </source>
</evidence>
<keyword evidence="9" id="KW-1185">Reference proteome</keyword>
<dbReference type="eggNOG" id="COG1394">
    <property type="taxonomic scope" value="Bacteria"/>
</dbReference>
<dbReference type="GO" id="GO:0046933">
    <property type="term" value="F:proton-transporting ATP synthase activity, rotational mechanism"/>
    <property type="evidence" value="ECO:0007669"/>
    <property type="project" value="UniProtKB-UniRule"/>
</dbReference>
<keyword evidence="7" id="KW-0175">Coiled coil</keyword>
<evidence type="ECO:0000256" key="1">
    <source>
        <dbReference type="ARBA" id="ARBA00005850"/>
    </source>
</evidence>